<comment type="caution">
    <text evidence="8">The sequence shown here is derived from an EMBL/GenBank/DDBJ whole genome shotgun (WGS) entry which is preliminary data.</text>
</comment>
<gene>
    <name evidence="8" type="ORF">K875_03711</name>
</gene>
<dbReference type="SUPFAM" id="SSF48264">
    <property type="entry name" value="Cytochrome P450"/>
    <property type="match status" value="1"/>
</dbReference>
<accession>A0A051TVR0</accession>
<dbReference type="InterPro" id="IPR002397">
    <property type="entry name" value="Cyt_P450_B"/>
</dbReference>
<comment type="similarity">
    <text evidence="1 7">Belongs to the cytochrome P450 family.</text>
</comment>
<dbReference type="GO" id="GO:0020037">
    <property type="term" value="F:heme binding"/>
    <property type="evidence" value="ECO:0007669"/>
    <property type="project" value="InterPro"/>
</dbReference>
<name>A0A051TVR0_9MYCO</name>
<dbReference type="PROSITE" id="PS00086">
    <property type="entry name" value="CYTOCHROME_P450"/>
    <property type="match status" value="1"/>
</dbReference>
<dbReference type="GO" id="GO:0004497">
    <property type="term" value="F:monooxygenase activity"/>
    <property type="evidence" value="ECO:0007669"/>
    <property type="project" value="UniProtKB-KW"/>
</dbReference>
<dbReference type="InterPro" id="IPR017972">
    <property type="entry name" value="Cyt_P450_CS"/>
</dbReference>
<dbReference type="EMBL" id="JLXW01000010">
    <property type="protein sequence ID" value="KBZ60763.1"/>
    <property type="molecule type" value="Genomic_DNA"/>
</dbReference>
<organism evidence="8 9">
    <name type="scientific">Mycobacterium [tuberculosis] TKK-01-0051</name>
    <dbReference type="NCBI Taxonomy" id="1324261"/>
    <lineage>
        <taxon>Bacteria</taxon>
        <taxon>Bacillati</taxon>
        <taxon>Actinomycetota</taxon>
        <taxon>Actinomycetes</taxon>
        <taxon>Mycobacteriales</taxon>
        <taxon>Mycobacteriaceae</taxon>
        <taxon>Mycobacterium</taxon>
        <taxon>Mycobacterium avium complex (MAC)</taxon>
    </lineage>
</organism>
<dbReference type="AlphaFoldDB" id="A0A051TVR0"/>
<evidence type="ECO:0008006" key="10">
    <source>
        <dbReference type="Google" id="ProtNLM"/>
    </source>
</evidence>
<keyword evidence="2 7" id="KW-0349">Heme</keyword>
<dbReference type="PANTHER" id="PTHR46696:SF6">
    <property type="entry name" value="P450, PUTATIVE (EUROFUNG)-RELATED"/>
    <property type="match status" value="1"/>
</dbReference>
<evidence type="ECO:0000256" key="1">
    <source>
        <dbReference type="ARBA" id="ARBA00010617"/>
    </source>
</evidence>
<keyword evidence="3 7" id="KW-0479">Metal-binding</keyword>
<dbReference type="InterPro" id="IPR036396">
    <property type="entry name" value="Cyt_P450_sf"/>
</dbReference>
<keyword evidence="9" id="KW-1185">Reference proteome</keyword>
<evidence type="ECO:0000256" key="7">
    <source>
        <dbReference type="RuleBase" id="RU000461"/>
    </source>
</evidence>
<protein>
    <recommendedName>
        <fullName evidence="10">Cytochrome P450</fullName>
    </recommendedName>
</protein>
<sequence>MVSKSPEEHARNLDLRHEDFNDQEFLYEVYAVMRESGPFSHQDVPFLGATPGGAWVATRYDDCYEILRDWRSFSSKPLGMEGSPMSFGDIVITLDPPRQQQLRKVLNPYFSPGRMKELEPQVRAVTDGLIDNFIELGRGDLADVAWQQPGIVFFRYLLGMPVEDVPLYIETADLAINGESEEVRNASMTNLYVRVREEIDKRRGEPPRDDLIDVLLAAEIDGEKLSFDDVVANVMLLVQAGLETTSSAMSFALFYLGTHASERDRLVHHAELMPTAIEEFIRFAGSVHGLHRSVAEEVELSGQKFCPGETVVVNYAAANRDAREFDEPNKCILDRQTNRHLGFGAGVHRCLGSNLARLEFRVGVEQTLKRIPDYTIPPGAKVDFHGNSVTRGYRALPVVFTSGARVAQ</sequence>
<dbReference type="Proteomes" id="UP000025947">
    <property type="component" value="Unassembled WGS sequence"/>
</dbReference>
<reference evidence="8 9" key="1">
    <citation type="submission" date="2014-04" db="EMBL/GenBank/DDBJ databases">
        <title>The Genome Sequence of Mycobacterium tuberculosis TKK-01-0051.</title>
        <authorList>
            <consortium name="The Broad Institute Genomics Platform"/>
            <consortium name="The Broad Institute Genome Sequencing Center for Infectious Disease"/>
            <person name="Earl A.M."/>
            <person name="Cohen K."/>
            <person name="Pym A."/>
            <person name="Bishai W."/>
            <person name="Maharaj K."/>
            <person name="Desjardins C."/>
            <person name="Abeel T."/>
            <person name="Young S."/>
            <person name="Zeng Q."/>
            <person name="Gargeya S."/>
            <person name="Abouelleil A."/>
            <person name="Alvarado L."/>
            <person name="Chapman S.B."/>
            <person name="Gainer-Dewar J."/>
            <person name="Goldberg J."/>
            <person name="Griggs A."/>
            <person name="Gujja S."/>
            <person name="Hansen M."/>
            <person name="Howarth C."/>
            <person name="Imamovic A."/>
            <person name="Larimer J."/>
            <person name="Murphy C."/>
            <person name="Naylor J."/>
            <person name="Pearson M."/>
            <person name="Poon T.W."/>
            <person name="Priest M."/>
            <person name="Roberts A."/>
            <person name="Saif S."/>
            <person name="Shea T."/>
            <person name="Sykes S."/>
            <person name="Wortman J."/>
            <person name="Nusbaum C."/>
            <person name="Birren B."/>
        </authorList>
    </citation>
    <scope>NUCLEOTIDE SEQUENCE [LARGE SCALE GENOMIC DNA]</scope>
    <source>
        <strain evidence="8 9">TKK-01-0051</strain>
    </source>
</reference>
<evidence type="ECO:0000256" key="2">
    <source>
        <dbReference type="ARBA" id="ARBA00022617"/>
    </source>
</evidence>
<dbReference type="HOGENOM" id="CLU_033716_0_1_11"/>
<evidence type="ECO:0000313" key="9">
    <source>
        <dbReference type="Proteomes" id="UP000025947"/>
    </source>
</evidence>
<dbReference type="GO" id="GO:0016705">
    <property type="term" value="F:oxidoreductase activity, acting on paired donors, with incorporation or reduction of molecular oxygen"/>
    <property type="evidence" value="ECO:0007669"/>
    <property type="project" value="InterPro"/>
</dbReference>
<keyword evidence="6 7" id="KW-0503">Monooxygenase</keyword>
<dbReference type="PATRIC" id="fig|1324261.3.peg.3754"/>
<keyword evidence="5 7" id="KW-0408">Iron</keyword>
<evidence type="ECO:0000256" key="3">
    <source>
        <dbReference type="ARBA" id="ARBA00022723"/>
    </source>
</evidence>
<evidence type="ECO:0000313" key="8">
    <source>
        <dbReference type="EMBL" id="KBZ60763.1"/>
    </source>
</evidence>
<dbReference type="InterPro" id="IPR001128">
    <property type="entry name" value="Cyt_P450"/>
</dbReference>
<keyword evidence="4 7" id="KW-0560">Oxidoreductase</keyword>
<dbReference type="Gene3D" id="1.10.630.10">
    <property type="entry name" value="Cytochrome P450"/>
    <property type="match status" value="1"/>
</dbReference>
<dbReference type="Pfam" id="PF00067">
    <property type="entry name" value="p450"/>
    <property type="match status" value="1"/>
</dbReference>
<evidence type="ECO:0000256" key="5">
    <source>
        <dbReference type="ARBA" id="ARBA00023004"/>
    </source>
</evidence>
<dbReference type="GO" id="GO:0005506">
    <property type="term" value="F:iron ion binding"/>
    <property type="evidence" value="ECO:0007669"/>
    <property type="project" value="InterPro"/>
</dbReference>
<evidence type="ECO:0000256" key="6">
    <source>
        <dbReference type="ARBA" id="ARBA00023033"/>
    </source>
</evidence>
<dbReference type="RefSeq" id="WP_199778465.1">
    <property type="nucleotide sequence ID" value="NZ_KK328284.1"/>
</dbReference>
<evidence type="ECO:0000256" key="4">
    <source>
        <dbReference type="ARBA" id="ARBA00023002"/>
    </source>
</evidence>
<dbReference type="PANTHER" id="PTHR46696">
    <property type="entry name" value="P450, PUTATIVE (EUROFUNG)-RELATED"/>
    <property type="match status" value="1"/>
</dbReference>
<proteinExistence type="inferred from homology"/>
<dbReference type="PRINTS" id="PR00359">
    <property type="entry name" value="BP450"/>
</dbReference>
<dbReference type="PRINTS" id="PR00385">
    <property type="entry name" value="P450"/>
</dbReference>